<comment type="caution">
    <text evidence="2">The sequence shown here is derived from an EMBL/GenBank/DDBJ whole genome shotgun (WGS) entry which is preliminary data.</text>
</comment>
<dbReference type="PROSITE" id="PS50805">
    <property type="entry name" value="KRAB"/>
    <property type="match status" value="1"/>
</dbReference>
<dbReference type="InterPro" id="IPR036051">
    <property type="entry name" value="KRAB_dom_sf"/>
</dbReference>
<reference evidence="2 3" key="1">
    <citation type="journal article" date="2018" name="Genomics">
        <title>Molecular footprints of inshore aquatic adaptation in Indo-Pacific humpback dolphin (Sousa chinensis).</title>
        <authorList>
            <person name="Ming Y."/>
            <person name="Jian J."/>
            <person name="Yu F."/>
            <person name="Yu X."/>
            <person name="Wang J."/>
            <person name="Liu W."/>
        </authorList>
    </citation>
    <scope>NUCLEOTIDE SEQUENCE [LARGE SCALE GENOMIC DNA]</scope>
    <source>
        <strain evidence="2">MY-2018</strain>
        <tissue evidence="2">Skin</tissue>
    </source>
</reference>
<keyword evidence="3" id="KW-1185">Reference proteome</keyword>
<dbReference type="GO" id="GO:0006355">
    <property type="term" value="P:regulation of DNA-templated transcription"/>
    <property type="evidence" value="ECO:0007669"/>
    <property type="project" value="InterPro"/>
</dbReference>
<feature type="domain" description="KRAB" evidence="1">
    <location>
        <begin position="9"/>
        <end position="48"/>
    </location>
</feature>
<proteinExistence type="predicted"/>
<dbReference type="Gene3D" id="6.10.140.140">
    <property type="match status" value="1"/>
</dbReference>
<feature type="non-terminal residue" evidence="2">
    <location>
        <position position="48"/>
    </location>
</feature>
<dbReference type="InterPro" id="IPR001909">
    <property type="entry name" value="KRAB"/>
</dbReference>
<evidence type="ECO:0000313" key="3">
    <source>
        <dbReference type="Proteomes" id="UP000295264"/>
    </source>
</evidence>
<dbReference type="Pfam" id="PF01352">
    <property type="entry name" value="KRAB"/>
    <property type="match status" value="1"/>
</dbReference>
<gene>
    <name evidence="2" type="ORF">DBR06_SOUSAS1810069</name>
</gene>
<accession>A0A484H323</accession>
<organism evidence="2 3">
    <name type="scientific">Sousa chinensis</name>
    <name type="common">Indo-pacific humpbacked dolphin</name>
    <name type="synonym">Steno chinensis</name>
    <dbReference type="NCBI Taxonomy" id="103600"/>
    <lineage>
        <taxon>Eukaryota</taxon>
        <taxon>Metazoa</taxon>
        <taxon>Chordata</taxon>
        <taxon>Craniata</taxon>
        <taxon>Vertebrata</taxon>
        <taxon>Euteleostomi</taxon>
        <taxon>Mammalia</taxon>
        <taxon>Eutheria</taxon>
        <taxon>Laurasiatheria</taxon>
        <taxon>Artiodactyla</taxon>
        <taxon>Whippomorpha</taxon>
        <taxon>Cetacea</taxon>
        <taxon>Odontoceti</taxon>
        <taxon>Delphinidae</taxon>
        <taxon>Sousa</taxon>
    </lineage>
</organism>
<dbReference type="Proteomes" id="UP000295264">
    <property type="component" value="Unassembled WGS sequence"/>
</dbReference>
<evidence type="ECO:0000259" key="1">
    <source>
        <dbReference type="PROSITE" id="PS50805"/>
    </source>
</evidence>
<dbReference type="EMBL" id="QWLN02000112">
    <property type="protein sequence ID" value="TEA42303.1"/>
    <property type="molecule type" value="Genomic_DNA"/>
</dbReference>
<name>A0A484H323_SOUCH</name>
<dbReference type="CDD" id="cd07765">
    <property type="entry name" value="KRAB_A-box"/>
    <property type="match status" value="1"/>
</dbReference>
<dbReference type="SUPFAM" id="SSF109640">
    <property type="entry name" value="KRAB domain (Kruppel-associated box)"/>
    <property type="match status" value="1"/>
</dbReference>
<dbReference type="AlphaFoldDB" id="A0A484H323"/>
<feature type="non-terminal residue" evidence="2">
    <location>
        <position position="1"/>
    </location>
</feature>
<sequence length="48" mass="5635">TNLQFQEPVTLEDVDVGFRYEEWKRLDPPRKAFYADGMLKNYGTVIAL</sequence>
<protein>
    <recommendedName>
        <fullName evidence="1">KRAB domain-containing protein</fullName>
    </recommendedName>
</protein>
<evidence type="ECO:0000313" key="2">
    <source>
        <dbReference type="EMBL" id="TEA42303.1"/>
    </source>
</evidence>